<sequence length="169" mass="19506">MNTSFQISSLEANDSRLTQVALLAEKIWQQHFTPIIGEQQVAYMLDKFQSEAAMRQQINDGVEYFVIADSQPCGYMALIDSGDKDRMMLSKLYVAEQYRGQGVGYQLLNFAEEICRQREIQALWLTVNRDNSDSISWYQWQGFTLVDEVKKDIGNGFFMDDFVMQKAIV</sequence>
<organism evidence="4 5">
    <name type="scientific">Thiomicrorhabdus marina</name>
    <dbReference type="NCBI Taxonomy" id="2818442"/>
    <lineage>
        <taxon>Bacteria</taxon>
        <taxon>Pseudomonadati</taxon>
        <taxon>Pseudomonadota</taxon>
        <taxon>Gammaproteobacteria</taxon>
        <taxon>Thiotrichales</taxon>
        <taxon>Piscirickettsiaceae</taxon>
        <taxon>Thiomicrorhabdus</taxon>
    </lineage>
</organism>
<dbReference type="Proteomes" id="UP000664835">
    <property type="component" value="Unassembled WGS sequence"/>
</dbReference>
<evidence type="ECO:0000259" key="3">
    <source>
        <dbReference type="PROSITE" id="PS51186"/>
    </source>
</evidence>
<keyword evidence="5" id="KW-1185">Reference proteome</keyword>
<dbReference type="Pfam" id="PF00583">
    <property type="entry name" value="Acetyltransf_1"/>
    <property type="match status" value="1"/>
</dbReference>
<keyword evidence="1" id="KW-0808">Transferase</keyword>
<protein>
    <submittedName>
        <fullName evidence="4">GNAT family N-acetyltransferase</fullName>
    </submittedName>
</protein>
<dbReference type="PANTHER" id="PTHR43877">
    <property type="entry name" value="AMINOALKYLPHOSPHONATE N-ACETYLTRANSFERASE-RELATED-RELATED"/>
    <property type="match status" value="1"/>
</dbReference>
<evidence type="ECO:0000256" key="1">
    <source>
        <dbReference type="ARBA" id="ARBA00022679"/>
    </source>
</evidence>
<feature type="domain" description="N-acetyltransferase" evidence="3">
    <location>
        <begin position="5"/>
        <end position="169"/>
    </location>
</feature>
<evidence type="ECO:0000313" key="5">
    <source>
        <dbReference type="Proteomes" id="UP000664835"/>
    </source>
</evidence>
<proteinExistence type="predicted"/>
<dbReference type="CDD" id="cd04301">
    <property type="entry name" value="NAT_SF"/>
    <property type="match status" value="1"/>
</dbReference>
<accession>A0ABS3Q533</accession>
<dbReference type="EMBL" id="JAGETV010000011">
    <property type="protein sequence ID" value="MBO1927461.1"/>
    <property type="molecule type" value="Genomic_DNA"/>
</dbReference>
<gene>
    <name evidence="4" type="ORF">J3998_07705</name>
</gene>
<dbReference type="InterPro" id="IPR050832">
    <property type="entry name" value="Bact_Acetyltransf"/>
</dbReference>
<dbReference type="PANTHER" id="PTHR43877:SF2">
    <property type="entry name" value="AMINOALKYLPHOSPHONATE N-ACETYLTRANSFERASE-RELATED"/>
    <property type="match status" value="1"/>
</dbReference>
<reference evidence="4 5" key="1">
    <citation type="submission" date="2021-03" db="EMBL/GenBank/DDBJ databases">
        <title>Thiomicrorhabdus sp.nov.,novel sulfur-oxidizing bacteria isolated from coastal sediment.</title>
        <authorList>
            <person name="Liu X."/>
        </authorList>
    </citation>
    <scope>NUCLEOTIDE SEQUENCE [LARGE SCALE GENOMIC DNA]</scope>
    <source>
        <strain evidence="4 5">6S2-11</strain>
    </source>
</reference>
<keyword evidence="2" id="KW-0012">Acyltransferase</keyword>
<comment type="caution">
    <text evidence="4">The sequence shown here is derived from an EMBL/GenBank/DDBJ whole genome shotgun (WGS) entry which is preliminary data.</text>
</comment>
<dbReference type="Gene3D" id="3.40.630.30">
    <property type="match status" value="1"/>
</dbReference>
<name>A0ABS3Q533_9GAMM</name>
<evidence type="ECO:0000256" key="2">
    <source>
        <dbReference type="ARBA" id="ARBA00023315"/>
    </source>
</evidence>
<dbReference type="SUPFAM" id="SSF55729">
    <property type="entry name" value="Acyl-CoA N-acyltransferases (Nat)"/>
    <property type="match status" value="1"/>
</dbReference>
<dbReference type="RefSeq" id="WP_208149557.1">
    <property type="nucleotide sequence ID" value="NZ_JAGETV010000011.1"/>
</dbReference>
<dbReference type="InterPro" id="IPR016181">
    <property type="entry name" value="Acyl_CoA_acyltransferase"/>
</dbReference>
<dbReference type="PROSITE" id="PS51186">
    <property type="entry name" value="GNAT"/>
    <property type="match status" value="1"/>
</dbReference>
<dbReference type="InterPro" id="IPR000182">
    <property type="entry name" value="GNAT_dom"/>
</dbReference>
<evidence type="ECO:0000313" key="4">
    <source>
        <dbReference type="EMBL" id="MBO1927461.1"/>
    </source>
</evidence>